<dbReference type="AlphaFoldDB" id="A0A1H0WD13"/>
<gene>
    <name evidence="1" type="ORF">SAMN05216565_110113</name>
</gene>
<keyword evidence="2" id="KW-1185">Reference proteome</keyword>
<proteinExistence type="predicted"/>
<sequence>MSLLVASAPVGSHFGHWSHRSLRVFILLVSTISYFVSKTINFEKTALSKRLLLFQITIYITLVDWNGRCETPAGCAGQMRPHRSFATRRLIACPAERSHLEWKSTTWLNSRNLYENNLYFKDRHSGREICLTI</sequence>
<dbReference type="STRING" id="930152.SAMN05216565_110113"/>
<evidence type="ECO:0000313" key="2">
    <source>
        <dbReference type="Proteomes" id="UP000199159"/>
    </source>
</evidence>
<dbReference type="Proteomes" id="UP000199159">
    <property type="component" value="Unassembled WGS sequence"/>
</dbReference>
<evidence type="ECO:0000313" key="1">
    <source>
        <dbReference type="EMBL" id="SDP88488.1"/>
    </source>
</evidence>
<reference evidence="2" key="1">
    <citation type="submission" date="2016-10" db="EMBL/GenBank/DDBJ databases">
        <authorList>
            <person name="Varghese N."/>
            <person name="Submissions S."/>
        </authorList>
    </citation>
    <scope>NUCLEOTIDE SEQUENCE [LARGE SCALE GENOMIC DNA]</scope>
    <source>
        <strain evidence="2">IBRC-M10078</strain>
    </source>
</reference>
<name>A0A1H0WD13_9BACI</name>
<dbReference type="EMBL" id="FNJU01000010">
    <property type="protein sequence ID" value="SDP88488.1"/>
    <property type="molecule type" value="Genomic_DNA"/>
</dbReference>
<organism evidence="1 2">
    <name type="scientific">Litchfieldia salsa</name>
    <dbReference type="NCBI Taxonomy" id="930152"/>
    <lineage>
        <taxon>Bacteria</taxon>
        <taxon>Bacillati</taxon>
        <taxon>Bacillota</taxon>
        <taxon>Bacilli</taxon>
        <taxon>Bacillales</taxon>
        <taxon>Bacillaceae</taxon>
        <taxon>Litchfieldia</taxon>
    </lineage>
</organism>
<protein>
    <submittedName>
        <fullName evidence="1">Uncharacterized protein</fullName>
    </submittedName>
</protein>
<accession>A0A1H0WD13</accession>